<dbReference type="Gene3D" id="2.20.25.110">
    <property type="entry name" value="S-adenosyl-L-methionine-dependent methyltransferases"/>
    <property type="match status" value="1"/>
</dbReference>
<evidence type="ECO:0000313" key="3">
    <source>
        <dbReference type="EMBL" id="TXN13557.1"/>
    </source>
</evidence>
<accession>A0AA46QSN7</accession>
<protein>
    <submittedName>
        <fullName evidence="3">Class I SAM-dependent methyltransferase</fullName>
    </submittedName>
</protein>
<evidence type="ECO:0000256" key="1">
    <source>
        <dbReference type="ARBA" id="ARBA00022679"/>
    </source>
</evidence>
<proteinExistence type="predicted"/>
<name>A0AA46QSN7_VIBPH</name>
<dbReference type="Gene3D" id="3.40.50.150">
    <property type="entry name" value="Vaccinia Virus protein VP39"/>
    <property type="match status" value="1"/>
</dbReference>
<keyword evidence="1" id="KW-0808">Transferase</keyword>
<dbReference type="EMBL" id="VRMQ01000011">
    <property type="protein sequence ID" value="TXN13557.1"/>
    <property type="molecule type" value="Genomic_DNA"/>
</dbReference>
<dbReference type="GO" id="GO:0008168">
    <property type="term" value="F:methyltransferase activity"/>
    <property type="evidence" value="ECO:0007669"/>
    <property type="project" value="UniProtKB-KW"/>
</dbReference>
<dbReference type="InterPro" id="IPR029063">
    <property type="entry name" value="SAM-dependent_MTases_sf"/>
</dbReference>
<feature type="domain" description="Methyltransferase" evidence="2">
    <location>
        <begin position="50"/>
        <end position="139"/>
    </location>
</feature>
<dbReference type="PANTHER" id="PTHR43861">
    <property type="entry name" value="TRANS-ACONITATE 2-METHYLTRANSFERASE-RELATED"/>
    <property type="match status" value="1"/>
</dbReference>
<comment type="caution">
    <text evidence="3">The sequence shown here is derived from an EMBL/GenBank/DDBJ whole genome shotgun (WGS) entry which is preliminary data.</text>
</comment>
<dbReference type="GO" id="GO:0032259">
    <property type="term" value="P:methylation"/>
    <property type="evidence" value="ECO:0007669"/>
    <property type="project" value="UniProtKB-KW"/>
</dbReference>
<gene>
    <name evidence="3" type="ORF">FVP01_22815</name>
</gene>
<dbReference type="InterPro" id="IPR041698">
    <property type="entry name" value="Methyltransf_25"/>
</dbReference>
<evidence type="ECO:0000259" key="2">
    <source>
        <dbReference type="Pfam" id="PF13649"/>
    </source>
</evidence>
<dbReference type="CDD" id="cd02440">
    <property type="entry name" value="AdoMet_MTases"/>
    <property type="match status" value="1"/>
</dbReference>
<dbReference type="Pfam" id="PF13649">
    <property type="entry name" value="Methyltransf_25"/>
    <property type="match status" value="1"/>
</dbReference>
<reference evidence="3 4" key="1">
    <citation type="submission" date="2019-08" db="EMBL/GenBank/DDBJ databases">
        <title>Emerging of two pre-pandemic pathogenic O4:KUT lineages of Vibrio parahaemolyticus in coastal eastern China.</title>
        <authorList>
            <person name="Yu H."/>
        </authorList>
    </citation>
    <scope>NUCLEOTIDE SEQUENCE [LARGE SCALE GENOMIC DNA]</scope>
    <source>
        <strain evidence="3 4">HZ17-383</strain>
    </source>
</reference>
<sequence>MRPQGGESLKQSKSEFWSGEEYDAQYGNSYVGELSFFQDLISHQKVSSLLDVCCGTGLVTIPLTRNLSHVVGIDFSRSMIDFAKYKSSSISDIAFYEMDAADFNLETVFDLIAMTGNAFQAFISDVDFSLMLKNIKSHMHDDSLFVFDSRLPCPQHFETTNGYEHWSSYKSPTGKNVEVYGLDSRHPQLNNTMLHHVRREYENGEQYHSYIELKYRSFDEIVKRLERNGLQLVEYYADWKKMPLTETSTSFVGVVKPL</sequence>
<dbReference type="SUPFAM" id="SSF53335">
    <property type="entry name" value="S-adenosyl-L-methionine-dependent methyltransferases"/>
    <property type="match status" value="1"/>
</dbReference>
<keyword evidence="3" id="KW-0489">Methyltransferase</keyword>
<dbReference type="AlphaFoldDB" id="A0AA46QSN7"/>
<dbReference type="Proteomes" id="UP000321504">
    <property type="component" value="Unassembled WGS sequence"/>
</dbReference>
<evidence type="ECO:0000313" key="4">
    <source>
        <dbReference type="Proteomes" id="UP000321504"/>
    </source>
</evidence>
<organism evidence="3 4">
    <name type="scientific">Vibrio parahaemolyticus</name>
    <dbReference type="NCBI Taxonomy" id="670"/>
    <lineage>
        <taxon>Bacteria</taxon>
        <taxon>Pseudomonadati</taxon>
        <taxon>Pseudomonadota</taxon>
        <taxon>Gammaproteobacteria</taxon>
        <taxon>Vibrionales</taxon>
        <taxon>Vibrionaceae</taxon>
        <taxon>Vibrio</taxon>
    </lineage>
</organism>